<dbReference type="KEGG" id="uvi:66060779"/>
<dbReference type="EMBL" id="CP072753">
    <property type="protein sequence ID" value="QUC15760.1"/>
    <property type="molecule type" value="Genomic_DNA"/>
</dbReference>
<keyword evidence="3" id="KW-1185">Reference proteome</keyword>
<name>A0A8E5HI04_USTVR</name>
<dbReference type="PANTHER" id="PTHR21310:SF55">
    <property type="entry name" value="AMINOGLYCOSIDE PHOSPHOTRANSFERASE DOMAIN-CONTAINING PROTEIN"/>
    <property type="match status" value="1"/>
</dbReference>
<dbReference type="PANTHER" id="PTHR21310">
    <property type="entry name" value="AMINOGLYCOSIDE PHOSPHOTRANSFERASE-RELATED-RELATED"/>
    <property type="match status" value="1"/>
</dbReference>
<gene>
    <name evidence="2" type="ORF">UV8b_00001</name>
</gene>
<reference evidence="2" key="1">
    <citation type="submission" date="2020-03" db="EMBL/GenBank/DDBJ databases">
        <title>A mixture of massive structural variations and highly conserved coding sequences in Ustilaginoidea virens genome.</title>
        <authorList>
            <person name="Zhang K."/>
            <person name="Zhao Z."/>
            <person name="Zhang Z."/>
            <person name="Li Y."/>
            <person name="Hsiang T."/>
            <person name="Sun W."/>
        </authorList>
    </citation>
    <scope>NUCLEOTIDE SEQUENCE</scope>
    <source>
        <strain evidence="2">UV-8b</strain>
    </source>
</reference>
<dbReference type="Gene3D" id="3.30.200.150">
    <property type="match status" value="1"/>
</dbReference>
<dbReference type="SUPFAM" id="SSF56112">
    <property type="entry name" value="Protein kinase-like (PK-like)"/>
    <property type="match status" value="1"/>
</dbReference>
<dbReference type="InterPro" id="IPR002575">
    <property type="entry name" value="Aminoglycoside_PTrfase"/>
</dbReference>
<dbReference type="AlphaFoldDB" id="A0A8E5HI04"/>
<feature type="domain" description="Aminoglycoside phosphotransferase" evidence="1">
    <location>
        <begin position="70"/>
        <end position="256"/>
    </location>
</feature>
<dbReference type="RefSeq" id="XP_042993433.1">
    <property type="nucleotide sequence ID" value="XM_043137499.1"/>
</dbReference>
<dbReference type="Gene3D" id="3.90.1200.10">
    <property type="match status" value="1"/>
</dbReference>
<proteinExistence type="predicted"/>
<dbReference type="CDD" id="cd05120">
    <property type="entry name" value="APH_ChoK_like"/>
    <property type="match status" value="1"/>
</dbReference>
<dbReference type="GeneID" id="66060779"/>
<dbReference type="InterPro" id="IPR051678">
    <property type="entry name" value="AGP_Transferase"/>
</dbReference>
<dbReference type="InterPro" id="IPR011009">
    <property type="entry name" value="Kinase-like_dom_sf"/>
</dbReference>
<protein>
    <recommendedName>
        <fullName evidence="1">Aminoglycoside phosphotransferase domain-containing protein</fullName>
    </recommendedName>
</protein>
<organism evidence="2 3">
    <name type="scientific">Ustilaginoidea virens</name>
    <name type="common">Rice false smut fungus</name>
    <name type="synonym">Villosiclava virens</name>
    <dbReference type="NCBI Taxonomy" id="1159556"/>
    <lineage>
        <taxon>Eukaryota</taxon>
        <taxon>Fungi</taxon>
        <taxon>Dikarya</taxon>
        <taxon>Ascomycota</taxon>
        <taxon>Pezizomycotina</taxon>
        <taxon>Sordariomycetes</taxon>
        <taxon>Hypocreomycetidae</taxon>
        <taxon>Hypocreales</taxon>
        <taxon>Clavicipitaceae</taxon>
        <taxon>Ustilaginoidea</taxon>
    </lineage>
</organism>
<evidence type="ECO:0000259" key="1">
    <source>
        <dbReference type="Pfam" id="PF01636"/>
    </source>
</evidence>
<evidence type="ECO:0000313" key="2">
    <source>
        <dbReference type="EMBL" id="QUC15760.1"/>
    </source>
</evidence>
<dbReference type="OrthoDB" id="2906425at2759"/>
<dbReference type="Pfam" id="PF01636">
    <property type="entry name" value="APH"/>
    <property type="match status" value="1"/>
</dbReference>
<dbReference type="Proteomes" id="UP000027002">
    <property type="component" value="Chromosome 1"/>
</dbReference>
<accession>A0A8E5HI04</accession>
<sequence length="292" mass="33965">MATGHSRESNELEAQHHGYEHLAFKNTYLNRLFTRIALRTTGRFYARNGPCVPISKHRIVKAGDLVHLTEAATMQFVANHTSIPVPKIYCSFIWNNRAYIVMESIQGEPLSNAWSRLSETARQSIFTQIRDYIDELRRIEPPGPQVQSSVGGSLRDLRIGHGYPRFGPFNSIREFHFWLREGMVDSSEAHKGINEEERQEMQKMITMQDKDRPMPVFTHGDLNPTNIIVRGEKIVGFVDWEFSGWFPDYWEYTTAYCGNVVTTDWQGLIHNFLDEFPDELAMEIIRHKWWGE</sequence>
<evidence type="ECO:0000313" key="3">
    <source>
        <dbReference type="Proteomes" id="UP000027002"/>
    </source>
</evidence>